<dbReference type="HAMAP" id="MF_00008">
    <property type="entry name" value="Thymidy_synth_bact"/>
    <property type="match status" value="1"/>
</dbReference>
<dbReference type="GO" id="GO:0006231">
    <property type="term" value="P:dTMP biosynthetic process"/>
    <property type="evidence" value="ECO:0007669"/>
    <property type="project" value="UniProtKB-UniRule"/>
</dbReference>
<keyword evidence="4 6" id="KW-0808">Transferase</keyword>
<comment type="caution">
    <text evidence="6">Lacks conserved residue(s) required for the propagation of feature annotation.</text>
</comment>
<name>A0A432MK21_9BACT</name>
<sequence>MEQGYLNLLRKVRQNGVRKPTRALLRSTGEKIDALSLFGAQVRYDLSCGFPAITTKRLAFGAVVHELIWFLKGSPDISYLHEHGVRIWDAWADEQGNLGPVYGKQWRSWAAPDGRTIDQIAAVVRGIERLKEDPTDPVGRRLIVSAWNPADIEAMALPPCHTMFQFSLTEGRLSCQLYQRSGDLFLGVPFNIASYALLTHLVAHVTGVQVGEFIHTIGDAHIYSNHLEQVDEQLSRSPFPPPTLRIDPAVSSLDEVRREQIVLENYRHHPTLKGEVAV</sequence>
<gene>
    <name evidence="6" type="primary">thyA</name>
    <name evidence="9" type="ORF">TsocGM_10330</name>
</gene>
<dbReference type="PANTHER" id="PTHR11548">
    <property type="entry name" value="THYMIDYLATE SYNTHASE 1"/>
    <property type="match status" value="1"/>
</dbReference>
<keyword evidence="2 6" id="KW-0963">Cytoplasm</keyword>
<evidence type="ECO:0000256" key="6">
    <source>
        <dbReference type="HAMAP-Rule" id="MF_00008"/>
    </source>
</evidence>
<dbReference type="PANTHER" id="PTHR11548:SF9">
    <property type="entry name" value="THYMIDYLATE SYNTHASE"/>
    <property type="match status" value="1"/>
</dbReference>
<evidence type="ECO:0000256" key="1">
    <source>
        <dbReference type="ARBA" id="ARBA00011947"/>
    </source>
</evidence>
<evidence type="ECO:0000256" key="4">
    <source>
        <dbReference type="ARBA" id="ARBA00022679"/>
    </source>
</evidence>
<dbReference type="SUPFAM" id="SSF55831">
    <property type="entry name" value="Thymidylate synthase/dCMP hydroxymethylase"/>
    <property type="match status" value="1"/>
</dbReference>
<comment type="subunit">
    <text evidence="6">Homodimer.</text>
</comment>
<dbReference type="UniPathway" id="UPA00575"/>
<dbReference type="GO" id="GO:0032259">
    <property type="term" value="P:methylation"/>
    <property type="evidence" value="ECO:0007669"/>
    <property type="project" value="UniProtKB-KW"/>
</dbReference>
<dbReference type="InterPro" id="IPR020940">
    <property type="entry name" value="Thymidylate_synthase_AS"/>
</dbReference>
<feature type="binding site" evidence="6">
    <location>
        <position position="277"/>
    </location>
    <ligand>
        <name>(6R)-5,10-methylene-5,6,7,8-tetrahydrofolate</name>
        <dbReference type="ChEBI" id="CHEBI:15636"/>
    </ligand>
</feature>
<comment type="caution">
    <text evidence="9">The sequence shown here is derived from an EMBL/GenBank/DDBJ whole genome shotgun (WGS) entry which is preliminary data.</text>
</comment>
<dbReference type="NCBIfam" id="NF002497">
    <property type="entry name" value="PRK01827.1-3"/>
    <property type="match status" value="1"/>
</dbReference>
<evidence type="ECO:0000256" key="3">
    <source>
        <dbReference type="ARBA" id="ARBA00022603"/>
    </source>
</evidence>
<comment type="pathway">
    <text evidence="6">Pyrimidine metabolism; dTTP biosynthesis.</text>
</comment>
<evidence type="ECO:0000313" key="9">
    <source>
        <dbReference type="EMBL" id="RUL87752.1"/>
    </source>
</evidence>
<dbReference type="EMBL" id="RYZH01000017">
    <property type="protein sequence ID" value="RUL87752.1"/>
    <property type="molecule type" value="Genomic_DNA"/>
</dbReference>
<accession>A0A432MK21</accession>
<evidence type="ECO:0000259" key="8">
    <source>
        <dbReference type="Pfam" id="PF00303"/>
    </source>
</evidence>
<dbReference type="CDD" id="cd00351">
    <property type="entry name" value="TS_Pyrimidine_HMase"/>
    <property type="match status" value="1"/>
</dbReference>
<feature type="domain" description="Thymidylate synthase/dCMP hydroxymethylase" evidence="8">
    <location>
        <begin position="4"/>
        <end position="278"/>
    </location>
</feature>
<dbReference type="PROSITE" id="PS00091">
    <property type="entry name" value="THYMIDYLATE_SYNTHASE"/>
    <property type="match status" value="1"/>
</dbReference>
<dbReference type="NCBIfam" id="TIGR03284">
    <property type="entry name" value="thym_sym"/>
    <property type="match status" value="1"/>
</dbReference>
<dbReference type="GO" id="GO:0004799">
    <property type="term" value="F:thymidylate synthase activity"/>
    <property type="evidence" value="ECO:0007669"/>
    <property type="project" value="UniProtKB-UniRule"/>
</dbReference>
<dbReference type="RefSeq" id="WP_126725239.1">
    <property type="nucleotide sequence ID" value="NZ_RYZH01000017.1"/>
</dbReference>
<dbReference type="PRINTS" id="PR00108">
    <property type="entry name" value="THYMDSNTHASE"/>
</dbReference>
<evidence type="ECO:0000256" key="5">
    <source>
        <dbReference type="ARBA" id="ARBA00022727"/>
    </source>
</evidence>
<dbReference type="OrthoDB" id="9774633at2"/>
<dbReference type="Gene3D" id="3.30.572.10">
    <property type="entry name" value="Thymidylate synthase/dCMP hydroxymethylase domain"/>
    <property type="match status" value="1"/>
</dbReference>
<dbReference type="InterPro" id="IPR023451">
    <property type="entry name" value="Thymidate_synth/dCMP_Mease_dom"/>
</dbReference>
<evidence type="ECO:0000256" key="7">
    <source>
        <dbReference type="PROSITE-ProRule" id="PRU10016"/>
    </source>
</evidence>
<dbReference type="EC" id="2.1.1.45" evidence="1 6"/>
<reference evidence="9 10" key="2">
    <citation type="submission" date="2019-01" db="EMBL/GenBank/DDBJ databases">
        <title>Tautonia sociabilis, a novel thermotolerant planctomycete of Isosphaeraceae family, isolated from a 4000 m deep subterranean habitat.</title>
        <authorList>
            <person name="Kovaleva O.L."/>
            <person name="Elcheninov A.G."/>
            <person name="Van Heerden E."/>
            <person name="Toshchakov S.V."/>
            <person name="Novikov A."/>
            <person name="Bonch-Osmolovskaya E.A."/>
            <person name="Kublanov I.V."/>
        </authorList>
    </citation>
    <scope>NUCLEOTIDE SEQUENCE [LARGE SCALE GENOMIC DNA]</scope>
    <source>
        <strain evidence="9 10">GM2012</strain>
    </source>
</reference>
<reference evidence="9 10" key="1">
    <citation type="submission" date="2018-12" db="EMBL/GenBank/DDBJ databases">
        <authorList>
            <person name="Toschakov S.V."/>
        </authorList>
    </citation>
    <scope>NUCLEOTIDE SEQUENCE [LARGE SCALE GENOMIC DNA]</scope>
    <source>
        <strain evidence="9 10">GM2012</strain>
    </source>
</reference>
<feature type="binding site" description="in other chain" evidence="6">
    <location>
        <begin position="180"/>
        <end position="183"/>
    </location>
    <ligand>
        <name>dUMP</name>
        <dbReference type="ChEBI" id="CHEBI:246422"/>
        <note>ligand shared between dimeric partners</note>
    </ligand>
</feature>
<dbReference type="Proteomes" id="UP000280296">
    <property type="component" value="Unassembled WGS sequence"/>
</dbReference>
<protein>
    <recommendedName>
        <fullName evidence="1 6">Thymidylate synthase</fullName>
        <shortName evidence="6">TS</shortName>
        <shortName evidence="6">TSase</shortName>
        <ecNumber evidence="1 6">2.1.1.45</ecNumber>
    </recommendedName>
</protein>
<feature type="binding site" evidence="6">
    <location>
        <begin position="140"/>
        <end position="141"/>
    </location>
    <ligand>
        <name>dUMP</name>
        <dbReference type="ChEBI" id="CHEBI:246422"/>
        <note>ligand shared between dimeric partners</note>
    </ligand>
</feature>
<feature type="active site" description="Nucleophile" evidence="6">
    <location>
        <position position="160"/>
    </location>
</feature>
<feature type="binding site" description="in other chain" evidence="6">
    <location>
        <begin position="221"/>
        <end position="223"/>
    </location>
    <ligand>
        <name>dUMP</name>
        <dbReference type="ChEBI" id="CHEBI:246422"/>
        <note>ligand shared between dimeric partners</note>
    </ligand>
</feature>
<dbReference type="InterPro" id="IPR036926">
    <property type="entry name" value="Thymidate_synth/dCMP_Mease_sf"/>
</dbReference>
<feature type="active site" evidence="7">
    <location>
        <position position="160"/>
    </location>
</feature>
<dbReference type="GO" id="GO:0006235">
    <property type="term" value="P:dTTP biosynthetic process"/>
    <property type="evidence" value="ECO:0007669"/>
    <property type="project" value="UniProtKB-UniRule"/>
</dbReference>
<dbReference type="AlphaFoldDB" id="A0A432MK21"/>
<comment type="similarity">
    <text evidence="6">Belongs to the thymidylate synthase family. Bacterial-type ThyA subfamily.</text>
</comment>
<dbReference type="InterPro" id="IPR000398">
    <property type="entry name" value="Thymidylate_synthase"/>
</dbReference>
<proteinExistence type="inferred from homology"/>
<evidence type="ECO:0000256" key="2">
    <source>
        <dbReference type="ARBA" id="ARBA00022490"/>
    </source>
</evidence>
<comment type="subcellular location">
    <subcellularLocation>
        <location evidence="6">Cytoplasm</location>
    </subcellularLocation>
</comment>
<keyword evidence="3 6" id="KW-0489">Methyltransferase</keyword>
<comment type="catalytic activity">
    <reaction evidence="6">
        <text>dUMP + (6R)-5,10-methylene-5,6,7,8-tetrahydrofolate = 7,8-dihydrofolate + dTMP</text>
        <dbReference type="Rhea" id="RHEA:12104"/>
        <dbReference type="ChEBI" id="CHEBI:15636"/>
        <dbReference type="ChEBI" id="CHEBI:57451"/>
        <dbReference type="ChEBI" id="CHEBI:63528"/>
        <dbReference type="ChEBI" id="CHEBI:246422"/>
        <dbReference type="EC" id="2.1.1.45"/>
    </reaction>
</comment>
<keyword evidence="5 6" id="KW-0545">Nucleotide biosynthesis</keyword>
<dbReference type="GO" id="GO:0005829">
    <property type="term" value="C:cytosol"/>
    <property type="evidence" value="ECO:0007669"/>
    <property type="project" value="TreeGrafter"/>
</dbReference>
<evidence type="ECO:0000313" key="10">
    <source>
        <dbReference type="Proteomes" id="UP000280296"/>
    </source>
</evidence>
<organism evidence="9 10">
    <name type="scientific">Tautonia sociabilis</name>
    <dbReference type="NCBI Taxonomy" id="2080755"/>
    <lineage>
        <taxon>Bacteria</taxon>
        <taxon>Pseudomonadati</taxon>
        <taxon>Planctomycetota</taxon>
        <taxon>Planctomycetia</taxon>
        <taxon>Isosphaerales</taxon>
        <taxon>Isosphaeraceae</taxon>
        <taxon>Tautonia</taxon>
    </lineage>
</organism>
<dbReference type="InterPro" id="IPR045097">
    <property type="entry name" value="Thymidate_synth/dCMP_Mease"/>
</dbReference>
<comment type="function">
    <text evidence="6">Catalyzes the reductive methylation of 2'-deoxyuridine-5'-monophosphate (dUMP) to 2'-deoxythymidine-5'-monophosphate (dTMP) while utilizing 5,10-methylenetetrahydrofolate (mTHF) as the methyl donor and reductant in the reaction, yielding dihydrofolate (DHF) as a by-product. This enzymatic reaction provides an intracellular de novo source of dTMP, an essential precursor for DNA biosynthesis.</text>
</comment>
<keyword evidence="10" id="KW-1185">Reference proteome</keyword>
<feature type="binding site" evidence="6">
    <location>
        <position position="183"/>
    </location>
    <ligand>
        <name>(6R)-5,10-methylene-5,6,7,8-tetrahydrofolate</name>
        <dbReference type="ChEBI" id="CHEBI:15636"/>
    </ligand>
</feature>
<dbReference type="Pfam" id="PF00303">
    <property type="entry name" value="Thymidylat_synt"/>
    <property type="match status" value="1"/>
</dbReference>
<feature type="binding site" description="in other chain" evidence="6">
    <location>
        <position position="191"/>
    </location>
    <ligand>
        <name>dUMP</name>
        <dbReference type="ChEBI" id="CHEBI:246422"/>
        <note>ligand shared between dimeric partners</note>
    </ligand>
</feature>